<sequence>MKILRSILLMSLCCVLSLSMVSITYGAPEGSSESDVDQEQEEIISLFSQLGELNVIDALPESNRIYENQSSSLSARLGQVQNGQSPSREELESRLSELGVEPVSQEEINRQFGDNDTIRPNVALPPSTNSVKWYSKSSTLSRNGKSYVVQMLFAQGLNQNSNLYSAVNNAVLYSGQNITLRNLKYIGSMYAQKAIGLIPVVSWTPYEILFGDVNQASNNDYLVTHRASTTMIYSYVRESTQPASDFRNTYVSNMISVASAHTLAYYDNNENRPKTKSEDFTNTTYDENFGNTNKAVDSFLNGNKGFSNITQFKFYNHDKTKSLTYSVTTPSTIIQVR</sequence>
<reference evidence="2" key="1">
    <citation type="submission" date="2023-07" db="EMBL/GenBank/DDBJ databases">
        <title>Sorghum-associated microbial communities from plants grown in Nebraska, USA.</title>
        <authorList>
            <person name="Schachtman D."/>
        </authorList>
    </citation>
    <scope>NUCLEOTIDE SEQUENCE</scope>
    <source>
        <strain evidence="2">BE80</strain>
    </source>
</reference>
<feature type="signal peptide" evidence="1">
    <location>
        <begin position="1"/>
        <end position="26"/>
    </location>
</feature>
<dbReference type="EMBL" id="JAVDTR010000003">
    <property type="protein sequence ID" value="MDR6722987.1"/>
    <property type="molecule type" value="Genomic_DNA"/>
</dbReference>
<dbReference type="Proteomes" id="UP001254832">
    <property type="component" value="Unassembled WGS sequence"/>
</dbReference>
<evidence type="ECO:0000313" key="2">
    <source>
        <dbReference type="EMBL" id="MDR6722987.1"/>
    </source>
</evidence>
<protein>
    <submittedName>
        <fullName evidence="2">Uncharacterized protein</fullName>
    </submittedName>
</protein>
<dbReference type="AlphaFoldDB" id="A0AAP5GZF7"/>
<gene>
    <name evidence="2" type="ORF">J2W91_001439</name>
</gene>
<keyword evidence="1" id="KW-0732">Signal</keyword>
<evidence type="ECO:0000313" key="3">
    <source>
        <dbReference type="Proteomes" id="UP001254832"/>
    </source>
</evidence>
<feature type="chain" id="PRO_5042998298" evidence="1">
    <location>
        <begin position="27"/>
        <end position="337"/>
    </location>
</feature>
<proteinExistence type="predicted"/>
<organism evidence="2 3">
    <name type="scientific">Paenibacillus amylolyticus</name>
    <dbReference type="NCBI Taxonomy" id="1451"/>
    <lineage>
        <taxon>Bacteria</taxon>
        <taxon>Bacillati</taxon>
        <taxon>Bacillota</taxon>
        <taxon>Bacilli</taxon>
        <taxon>Bacillales</taxon>
        <taxon>Paenibacillaceae</taxon>
        <taxon>Paenibacillus</taxon>
    </lineage>
</organism>
<evidence type="ECO:0000256" key="1">
    <source>
        <dbReference type="SAM" id="SignalP"/>
    </source>
</evidence>
<dbReference type="RefSeq" id="WP_310137647.1">
    <property type="nucleotide sequence ID" value="NZ_JAVDTR010000003.1"/>
</dbReference>
<comment type="caution">
    <text evidence="2">The sequence shown here is derived from an EMBL/GenBank/DDBJ whole genome shotgun (WGS) entry which is preliminary data.</text>
</comment>
<name>A0AAP5GZF7_PAEAM</name>
<accession>A0AAP5GZF7</accession>